<comment type="caution">
    <text evidence="10">The sequence shown here is derived from an EMBL/GenBank/DDBJ whole genome shotgun (WGS) entry which is preliminary data.</text>
</comment>
<feature type="active site" description="Nucleophile" evidence="8">
    <location>
        <position position="194"/>
    </location>
</feature>
<gene>
    <name evidence="10" type="ORF">B5V51_12786</name>
</gene>
<dbReference type="PIRSF" id="PIRSF000862">
    <property type="entry name" value="Steryl_ester_lip"/>
    <property type="match status" value="1"/>
</dbReference>
<protein>
    <recommendedName>
        <fullName evidence="7">Lipase</fullName>
    </recommendedName>
</protein>
<name>A0A2A4K8I4_HELVI</name>
<dbReference type="Pfam" id="PF04083">
    <property type="entry name" value="Abhydro_lipase"/>
    <property type="match status" value="1"/>
</dbReference>
<evidence type="ECO:0000256" key="3">
    <source>
        <dbReference type="ARBA" id="ARBA00022801"/>
    </source>
</evidence>
<sequence length="422" mass="48152">MEQYPIIWTLYFVILIQNIFQIDTSRPPIRPNKLVSYSLPQKRALKKALGINEDAYLNFTELTAKYNYPTQVHTVTTTDGYILKVFRILSKCSETDKQYPVLLLHGIFDTADLWVVPGTRNGLGYVLADNCYDVWAANHRGNYYSRKHVKLDPDKDQEYWNFTFDEHGNYDLPPFIDYILRTTGHSKLFFIGHSQGTTDYFVLTSMQPEYNDKVRVAAMLGPVAWFKNLRHPIARIGAYHYMAIKAFAENAGLSEILGREHLGHFLLEFTCGLVPSFCDLGLSLSTGYKPGSIPLKDIIVAVSHELSGTSIKNLAHFAQLVLSGNFQRYDEGSEGNLDRYGTRKPPQYNVSQISSPILLITAQGDLLSTLKDVAILAPKLPNLVENYVVPEPYWSHHNHLWDLKAPELVFSKILEYFNKYKD</sequence>
<dbReference type="FunFam" id="3.40.50.1820:FF:000057">
    <property type="entry name" value="Lipase"/>
    <property type="match status" value="1"/>
</dbReference>
<keyword evidence="6" id="KW-0325">Glycoprotein</keyword>
<dbReference type="InterPro" id="IPR025483">
    <property type="entry name" value="Lipase_euk"/>
</dbReference>
<keyword evidence="4 7" id="KW-0442">Lipid degradation</keyword>
<dbReference type="AlphaFoldDB" id="A0A2A4K8I4"/>
<feature type="active site" description="Charge relay system" evidence="8">
    <location>
        <position position="365"/>
    </location>
</feature>
<dbReference type="Gene3D" id="3.40.50.1820">
    <property type="entry name" value="alpha/beta hydrolase"/>
    <property type="match status" value="1"/>
</dbReference>
<dbReference type="SUPFAM" id="SSF53474">
    <property type="entry name" value="alpha/beta-Hydrolases"/>
    <property type="match status" value="1"/>
</dbReference>
<evidence type="ECO:0000256" key="8">
    <source>
        <dbReference type="PIRSR" id="PIRSR000862-1"/>
    </source>
</evidence>
<dbReference type="STRING" id="7102.A0A2A4K8I4"/>
<dbReference type="InterPro" id="IPR006693">
    <property type="entry name" value="AB_hydrolase_lipase"/>
</dbReference>
<dbReference type="GO" id="GO:0016042">
    <property type="term" value="P:lipid catabolic process"/>
    <property type="evidence" value="ECO:0007669"/>
    <property type="project" value="UniProtKB-KW"/>
</dbReference>
<comment type="similarity">
    <text evidence="1 7">Belongs to the AB hydrolase superfamily. Lipase family.</text>
</comment>
<dbReference type="GO" id="GO:0016788">
    <property type="term" value="F:hydrolase activity, acting on ester bonds"/>
    <property type="evidence" value="ECO:0007669"/>
    <property type="project" value="InterPro"/>
</dbReference>
<keyword evidence="5" id="KW-0443">Lipid metabolism</keyword>
<dbReference type="PANTHER" id="PTHR11005">
    <property type="entry name" value="LYSOSOMAL ACID LIPASE-RELATED"/>
    <property type="match status" value="1"/>
</dbReference>
<keyword evidence="3 7" id="KW-0378">Hydrolase</keyword>
<dbReference type="EMBL" id="NWSH01000070">
    <property type="protein sequence ID" value="PCG79980.1"/>
    <property type="molecule type" value="Genomic_DNA"/>
</dbReference>
<evidence type="ECO:0000256" key="4">
    <source>
        <dbReference type="ARBA" id="ARBA00022963"/>
    </source>
</evidence>
<evidence type="ECO:0000256" key="7">
    <source>
        <dbReference type="PIRNR" id="PIRNR000862"/>
    </source>
</evidence>
<evidence type="ECO:0000256" key="5">
    <source>
        <dbReference type="ARBA" id="ARBA00023098"/>
    </source>
</evidence>
<evidence type="ECO:0000256" key="1">
    <source>
        <dbReference type="ARBA" id="ARBA00010701"/>
    </source>
</evidence>
<keyword evidence="2" id="KW-0732">Signal</keyword>
<evidence type="ECO:0000256" key="6">
    <source>
        <dbReference type="ARBA" id="ARBA00023180"/>
    </source>
</evidence>
<dbReference type="InterPro" id="IPR029058">
    <property type="entry name" value="AB_hydrolase_fold"/>
</dbReference>
<feature type="active site" description="Charge relay system" evidence="8">
    <location>
        <position position="396"/>
    </location>
</feature>
<evidence type="ECO:0000256" key="2">
    <source>
        <dbReference type="ARBA" id="ARBA00022729"/>
    </source>
</evidence>
<organism evidence="10">
    <name type="scientific">Heliothis virescens</name>
    <name type="common">Tobacco budworm moth</name>
    <dbReference type="NCBI Taxonomy" id="7102"/>
    <lineage>
        <taxon>Eukaryota</taxon>
        <taxon>Metazoa</taxon>
        <taxon>Ecdysozoa</taxon>
        <taxon>Arthropoda</taxon>
        <taxon>Hexapoda</taxon>
        <taxon>Insecta</taxon>
        <taxon>Pterygota</taxon>
        <taxon>Neoptera</taxon>
        <taxon>Endopterygota</taxon>
        <taxon>Lepidoptera</taxon>
        <taxon>Glossata</taxon>
        <taxon>Ditrysia</taxon>
        <taxon>Noctuoidea</taxon>
        <taxon>Noctuidae</taxon>
        <taxon>Heliothinae</taxon>
        <taxon>Heliothis</taxon>
    </lineage>
</organism>
<evidence type="ECO:0000259" key="9">
    <source>
        <dbReference type="Pfam" id="PF04083"/>
    </source>
</evidence>
<feature type="domain" description="Partial AB-hydrolase lipase" evidence="9">
    <location>
        <begin position="60"/>
        <end position="116"/>
    </location>
</feature>
<accession>A0A2A4K8I4</accession>
<reference evidence="10" key="1">
    <citation type="submission" date="2017-09" db="EMBL/GenBank/DDBJ databases">
        <title>Contemporary evolution of a Lepidopteran species, Heliothis virescens, in response to modern agricultural practices.</title>
        <authorList>
            <person name="Fritz M.L."/>
            <person name="Deyonke A.M."/>
            <person name="Papanicolaou A."/>
            <person name="Micinski S."/>
            <person name="Westbrook J."/>
            <person name="Gould F."/>
        </authorList>
    </citation>
    <scope>NUCLEOTIDE SEQUENCE [LARGE SCALE GENOMIC DNA]</scope>
    <source>
        <strain evidence="10">HvINT-</strain>
        <tissue evidence="10">Whole body</tissue>
    </source>
</reference>
<evidence type="ECO:0000313" key="10">
    <source>
        <dbReference type="EMBL" id="PCG79980.1"/>
    </source>
</evidence>
<proteinExistence type="inferred from homology"/>